<keyword evidence="3" id="KW-1185">Reference proteome</keyword>
<dbReference type="Proteomes" id="UP000275078">
    <property type="component" value="Unassembled WGS sequence"/>
</dbReference>
<reference evidence="2 3" key="1">
    <citation type="journal article" date="2018" name="Nat. Ecol. Evol.">
        <title>Pezizomycetes genomes reveal the molecular basis of ectomycorrhizal truffle lifestyle.</title>
        <authorList>
            <person name="Murat C."/>
            <person name="Payen T."/>
            <person name="Noel B."/>
            <person name="Kuo A."/>
            <person name="Morin E."/>
            <person name="Chen J."/>
            <person name="Kohler A."/>
            <person name="Krizsan K."/>
            <person name="Balestrini R."/>
            <person name="Da Silva C."/>
            <person name="Montanini B."/>
            <person name="Hainaut M."/>
            <person name="Levati E."/>
            <person name="Barry K.W."/>
            <person name="Belfiori B."/>
            <person name="Cichocki N."/>
            <person name="Clum A."/>
            <person name="Dockter R.B."/>
            <person name="Fauchery L."/>
            <person name="Guy J."/>
            <person name="Iotti M."/>
            <person name="Le Tacon F."/>
            <person name="Lindquist E.A."/>
            <person name="Lipzen A."/>
            <person name="Malagnac F."/>
            <person name="Mello A."/>
            <person name="Molinier V."/>
            <person name="Miyauchi S."/>
            <person name="Poulain J."/>
            <person name="Riccioni C."/>
            <person name="Rubini A."/>
            <person name="Sitrit Y."/>
            <person name="Splivallo R."/>
            <person name="Traeger S."/>
            <person name="Wang M."/>
            <person name="Zifcakova L."/>
            <person name="Wipf D."/>
            <person name="Zambonelli A."/>
            <person name="Paolocci F."/>
            <person name="Nowrousian M."/>
            <person name="Ottonello S."/>
            <person name="Baldrian P."/>
            <person name="Spatafora J.W."/>
            <person name="Henrissat B."/>
            <person name="Nagy L.G."/>
            <person name="Aury J.M."/>
            <person name="Wincker P."/>
            <person name="Grigoriev I.V."/>
            <person name="Bonfante P."/>
            <person name="Martin F.M."/>
        </authorList>
    </citation>
    <scope>NUCLEOTIDE SEQUENCE [LARGE SCALE GENOMIC DNA]</scope>
    <source>
        <strain evidence="2 3">RN42</strain>
    </source>
</reference>
<dbReference type="EMBL" id="ML119681">
    <property type="protein sequence ID" value="RPA81216.1"/>
    <property type="molecule type" value="Genomic_DNA"/>
</dbReference>
<evidence type="ECO:0000256" key="1">
    <source>
        <dbReference type="SAM" id="SignalP"/>
    </source>
</evidence>
<evidence type="ECO:0008006" key="4">
    <source>
        <dbReference type="Google" id="ProtNLM"/>
    </source>
</evidence>
<organism evidence="2 3">
    <name type="scientific">Ascobolus immersus RN42</name>
    <dbReference type="NCBI Taxonomy" id="1160509"/>
    <lineage>
        <taxon>Eukaryota</taxon>
        <taxon>Fungi</taxon>
        <taxon>Dikarya</taxon>
        <taxon>Ascomycota</taxon>
        <taxon>Pezizomycotina</taxon>
        <taxon>Pezizomycetes</taxon>
        <taxon>Pezizales</taxon>
        <taxon>Ascobolaceae</taxon>
        <taxon>Ascobolus</taxon>
    </lineage>
</organism>
<proteinExistence type="predicted"/>
<feature type="signal peptide" evidence="1">
    <location>
        <begin position="1"/>
        <end position="19"/>
    </location>
</feature>
<dbReference type="AlphaFoldDB" id="A0A3N4I6Y1"/>
<protein>
    <recommendedName>
        <fullName evidence="4">F-box domain-containing protein</fullName>
    </recommendedName>
</protein>
<evidence type="ECO:0000313" key="3">
    <source>
        <dbReference type="Proteomes" id="UP000275078"/>
    </source>
</evidence>
<sequence length="233" mass="27254">MSSKDILLAILLTVSLVGSRPYSSSSNRVKENNRRQTSILLKLPVEIRLEVYTNCSTFTLLQLSHASAFLYHEINSYSSIIQKTQGYGFRSYRGTPTSDLKGCKNRASQPKDSKLNINLVGELNQEENLELVLFQNLYVNYENPKQKDCKLRRIACKVCQKIFRFDKVLQFENIFLWPPSTICYRCYGYEESYEEDIVENKCWELDLDSEACCCDRCLEEYIRIVEEKERKKE</sequence>
<gene>
    <name evidence="2" type="ORF">BJ508DRAFT_326601</name>
</gene>
<name>A0A3N4I6Y1_ASCIM</name>
<keyword evidence="1" id="KW-0732">Signal</keyword>
<evidence type="ECO:0000313" key="2">
    <source>
        <dbReference type="EMBL" id="RPA81216.1"/>
    </source>
</evidence>
<accession>A0A3N4I6Y1</accession>
<feature type="chain" id="PRO_5018077947" description="F-box domain-containing protein" evidence="1">
    <location>
        <begin position="20"/>
        <end position="233"/>
    </location>
</feature>